<gene>
    <name evidence="3" type="ORF">LKD45_15060</name>
</gene>
<evidence type="ECO:0000256" key="2">
    <source>
        <dbReference type="SAM" id="SignalP"/>
    </source>
</evidence>
<comment type="caution">
    <text evidence="3">The sequence shown here is derived from an EMBL/GenBank/DDBJ whole genome shotgun (WGS) entry which is preliminary data.</text>
</comment>
<evidence type="ECO:0000313" key="4">
    <source>
        <dbReference type="Proteomes" id="UP001199355"/>
    </source>
</evidence>
<organism evidence="3 4">
    <name type="scientific">Gallintestinimicrobium propionicum</name>
    <dbReference type="NCBI Taxonomy" id="2981770"/>
    <lineage>
        <taxon>Bacteria</taxon>
        <taxon>Bacillati</taxon>
        <taxon>Bacillota</taxon>
        <taxon>Clostridia</taxon>
        <taxon>Lachnospirales</taxon>
        <taxon>Lachnospiraceae</taxon>
        <taxon>Gallintestinimicrobium</taxon>
    </lineage>
</organism>
<keyword evidence="2" id="KW-0732">Signal</keyword>
<dbReference type="EMBL" id="JAJEQF010000055">
    <property type="protein sequence ID" value="MCC2168990.1"/>
    <property type="molecule type" value="Genomic_DNA"/>
</dbReference>
<dbReference type="AlphaFoldDB" id="A0AAE3DM60"/>
<dbReference type="RefSeq" id="WP_308729036.1">
    <property type="nucleotide sequence ID" value="NZ_JAJEQF010000055.1"/>
</dbReference>
<sequence length="210" mass="22890">MKRFKNRRTTSTAAILCMAALLFAVLLAGCSVQKETEASGDQQQETWSEEMENSTALSEEPDDTDTIGNADNPEDTGDIGNPENPEDTSTALTLPILDEINSKVQIGTSGSSLIAVQAAVKLLEWGEHTGLDPEEIREAASAWLSEQTDSDREEALLKLEMVDNTYQRLLKEDARELLDTAGCADTEIFWGSEPVEPVEAIMQAAGLRKD</sequence>
<proteinExistence type="predicted"/>
<evidence type="ECO:0000313" key="3">
    <source>
        <dbReference type="EMBL" id="MCC2168990.1"/>
    </source>
</evidence>
<accession>A0AAE3DM60</accession>
<reference evidence="3 4" key="1">
    <citation type="submission" date="2021-10" db="EMBL/GenBank/DDBJ databases">
        <title>Anaerobic single-cell dispensing facilitates the cultivation of human gut bacteria.</title>
        <authorList>
            <person name="Afrizal A."/>
        </authorList>
    </citation>
    <scope>NUCLEOTIDE SEQUENCE [LARGE SCALE GENOMIC DNA]</scope>
    <source>
        <strain evidence="3 4">CLA-AA-H244</strain>
    </source>
</reference>
<feature type="region of interest" description="Disordered" evidence="1">
    <location>
        <begin position="36"/>
        <end position="89"/>
    </location>
</feature>
<name>A0AAE3DM60_9FIRM</name>
<feature type="signal peptide" evidence="2">
    <location>
        <begin position="1"/>
        <end position="28"/>
    </location>
</feature>
<dbReference type="Proteomes" id="UP001199355">
    <property type="component" value="Unassembled WGS sequence"/>
</dbReference>
<protein>
    <recommendedName>
        <fullName evidence="5">Host cell surface-exposed lipoprotein</fullName>
    </recommendedName>
</protein>
<dbReference type="PROSITE" id="PS51257">
    <property type="entry name" value="PROKAR_LIPOPROTEIN"/>
    <property type="match status" value="1"/>
</dbReference>
<keyword evidence="4" id="KW-1185">Reference proteome</keyword>
<feature type="chain" id="PRO_5042186656" description="Host cell surface-exposed lipoprotein" evidence="2">
    <location>
        <begin position="29"/>
        <end position="210"/>
    </location>
</feature>
<evidence type="ECO:0000256" key="1">
    <source>
        <dbReference type="SAM" id="MobiDB-lite"/>
    </source>
</evidence>
<evidence type="ECO:0008006" key="5">
    <source>
        <dbReference type="Google" id="ProtNLM"/>
    </source>
</evidence>